<sequence>MTVRHMTGRLKKLCALLERCERFVDVGCDHGYCTKYMLESGLCNSAVISDVSAKSLSKAEKLLDKYIAAGICTPVCCDGLSDVEPGDDFVLIAGMGGEEILKILKDSYIPRSFLFQPMKNAPELRSYLLENGCSIEYDGIFAEKRAGAKKYYFAIKGRASGGHENSYTPAQLAFGRDSLGTPELDELIKSELQKNISYAEGNLSEASRREVEGRISFLKGVLNGETD</sequence>
<evidence type="ECO:0000313" key="1">
    <source>
        <dbReference type="EMBL" id="HIR39923.1"/>
    </source>
</evidence>
<dbReference type="Pfam" id="PF12847">
    <property type="entry name" value="Methyltransf_18"/>
    <property type="match status" value="1"/>
</dbReference>
<dbReference type="Gene3D" id="3.40.50.150">
    <property type="entry name" value="Vaccinia Virus protein VP39"/>
    <property type="match status" value="1"/>
</dbReference>
<dbReference type="Proteomes" id="UP000824179">
    <property type="component" value="Unassembled WGS sequence"/>
</dbReference>
<dbReference type="InterPro" id="IPR029063">
    <property type="entry name" value="SAM-dependent_MTases_sf"/>
</dbReference>
<reference evidence="1" key="1">
    <citation type="submission" date="2020-10" db="EMBL/GenBank/DDBJ databases">
        <authorList>
            <person name="Gilroy R."/>
        </authorList>
    </citation>
    <scope>NUCLEOTIDE SEQUENCE</scope>
    <source>
        <strain evidence="1">ChiW25-3613</strain>
    </source>
</reference>
<accession>A0A9D1AHC2</accession>
<reference evidence="1" key="2">
    <citation type="journal article" date="2021" name="PeerJ">
        <title>Extensive microbial diversity within the chicken gut microbiome revealed by metagenomics and culture.</title>
        <authorList>
            <person name="Gilroy R."/>
            <person name="Ravi A."/>
            <person name="Getino M."/>
            <person name="Pursley I."/>
            <person name="Horton D.L."/>
            <person name="Alikhan N.F."/>
            <person name="Baker D."/>
            <person name="Gharbi K."/>
            <person name="Hall N."/>
            <person name="Watson M."/>
            <person name="Adriaenssens E.M."/>
            <person name="Foster-Nyarko E."/>
            <person name="Jarju S."/>
            <person name="Secka A."/>
            <person name="Antonio M."/>
            <person name="Oren A."/>
            <person name="Chaudhuri R.R."/>
            <person name="La Ragione R."/>
            <person name="Hildebrand F."/>
            <person name="Pallen M.J."/>
        </authorList>
    </citation>
    <scope>NUCLEOTIDE SEQUENCE</scope>
    <source>
        <strain evidence="1">ChiW25-3613</strain>
    </source>
</reference>
<dbReference type="EMBL" id="DVHB01000103">
    <property type="protein sequence ID" value="HIR39923.1"/>
    <property type="molecule type" value="Genomic_DNA"/>
</dbReference>
<evidence type="ECO:0000313" key="2">
    <source>
        <dbReference type="Proteomes" id="UP000824179"/>
    </source>
</evidence>
<dbReference type="GO" id="GO:0008168">
    <property type="term" value="F:methyltransferase activity"/>
    <property type="evidence" value="ECO:0007669"/>
    <property type="project" value="UniProtKB-KW"/>
</dbReference>
<dbReference type="PANTHER" id="PTHR38451">
    <property type="entry name" value="TRNA (ADENINE(22)-N(1))-METHYLTRANSFERASE"/>
    <property type="match status" value="1"/>
</dbReference>
<gene>
    <name evidence="1" type="ORF">IAB90_06030</name>
</gene>
<organism evidence="1 2">
    <name type="scientific">Candidatus Coproplasma stercoripullorum</name>
    <dbReference type="NCBI Taxonomy" id="2840751"/>
    <lineage>
        <taxon>Bacteria</taxon>
        <taxon>Bacillati</taxon>
        <taxon>Bacillota</taxon>
        <taxon>Clostridia</taxon>
        <taxon>Eubacteriales</taxon>
        <taxon>Candidatus Coproplasma</taxon>
    </lineage>
</organism>
<keyword evidence="1" id="KW-0808">Transferase</keyword>
<comment type="caution">
    <text evidence="1">The sequence shown here is derived from an EMBL/GenBank/DDBJ whole genome shotgun (WGS) entry which is preliminary data.</text>
</comment>
<dbReference type="GO" id="GO:0032259">
    <property type="term" value="P:methylation"/>
    <property type="evidence" value="ECO:0007669"/>
    <property type="project" value="UniProtKB-KW"/>
</dbReference>
<protein>
    <submittedName>
        <fullName evidence="1">SAM-dependent methyltransferase</fullName>
    </submittedName>
</protein>
<dbReference type="PANTHER" id="PTHR38451:SF1">
    <property type="entry name" value="TRNA (ADENINE(22)-N(1))-METHYLTRANSFERASE"/>
    <property type="match status" value="1"/>
</dbReference>
<dbReference type="SUPFAM" id="SSF53335">
    <property type="entry name" value="S-adenosyl-L-methionine-dependent methyltransferases"/>
    <property type="match status" value="1"/>
</dbReference>
<proteinExistence type="predicted"/>
<name>A0A9D1AHC2_9FIRM</name>
<dbReference type="AlphaFoldDB" id="A0A9D1AHC2"/>
<keyword evidence="1" id="KW-0489">Methyltransferase</keyword>